<dbReference type="InterPro" id="IPR027417">
    <property type="entry name" value="P-loop_NTPase"/>
</dbReference>
<dbReference type="EMBL" id="JADINH010000176">
    <property type="protein sequence ID" value="MBO8416492.1"/>
    <property type="molecule type" value="Genomic_DNA"/>
</dbReference>
<feature type="domain" description="Orc1-like AAA ATPase" evidence="1">
    <location>
        <begin position="3"/>
        <end position="130"/>
    </location>
</feature>
<dbReference type="Gene3D" id="3.40.50.300">
    <property type="entry name" value="P-loop containing nucleotide triphosphate hydrolases"/>
    <property type="match status" value="1"/>
</dbReference>
<dbReference type="SUPFAM" id="SSF52540">
    <property type="entry name" value="P-loop containing nucleoside triphosphate hydrolases"/>
    <property type="match status" value="1"/>
</dbReference>
<accession>A0A9D9DCI3</accession>
<dbReference type="PANTHER" id="PTHR34704:SF1">
    <property type="entry name" value="ATPASE"/>
    <property type="match status" value="1"/>
</dbReference>
<comment type="caution">
    <text evidence="2">The sequence shown here is derived from an EMBL/GenBank/DDBJ whole genome shotgun (WGS) entry which is preliminary data.</text>
</comment>
<evidence type="ECO:0000313" key="3">
    <source>
        <dbReference type="Proteomes" id="UP000823631"/>
    </source>
</evidence>
<dbReference type="Proteomes" id="UP000823631">
    <property type="component" value="Unassembled WGS sequence"/>
</dbReference>
<organism evidence="2 3">
    <name type="scientific">Candidatus Avisuccinivibrio stercorigallinarum</name>
    <dbReference type="NCBI Taxonomy" id="2840704"/>
    <lineage>
        <taxon>Bacteria</taxon>
        <taxon>Pseudomonadati</taxon>
        <taxon>Pseudomonadota</taxon>
        <taxon>Gammaproteobacteria</taxon>
        <taxon>Aeromonadales</taxon>
        <taxon>Succinivibrionaceae</taxon>
        <taxon>Succinivibrionaceae incertae sedis</taxon>
        <taxon>Candidatus Avisuccinivibrio</taxon>
    </lineage>
</organism>
<sequence length="447" mass="50022">MDFIGHRAELEQLAVMRRRAFEEGALMTVVTGMRGVGKTQLILESCKASAEQVFRLFINRACDAMLCRDLFEKLQSEQHFLQLSPAPSSLAALFEQLFAAGTEHRFTLVIERFEELSQVKAGLLPELARLWSKYRALAHIHLIVEVSEPQASKIFDSPRGAFFELADCQIHLKPFGCRELKELLYTIKPNYSADELLNLFAVSGGLPGIACDLASSGCLNAQEILSAAFDRHSYVAMQGLTRLAFAGGRRLIYKTILEACACGADTAAKLAEQFGTPVNGYLKRLEQDYGLLRSTRSLCAAEASQTVRWEVSDLFLAFFLRFVIRHEAELTWPGCTPELMLRCLEDFERWRFACFKKLAALWLMESGAYGQAGPWQPHSRAAKRGVEGLDLLALKSGGSGAAFELCLRRRQSPLTDRAVKVYKAQQCSELKELHLELHSLCLEDLLD</sequence>
<dbReference type="AlphaFoldDB" id="A0A9D9DCI3"/>
<name>A0A9D9DCI3_9GAMM</name>
<reference evidence="2" key="1">
    <citation type="submission" date="2020-10" db="EMBL/GenBank/DDBJ databases">
        <authorList>
            <person name="Gilroy R."/>
        </authorList>
    </citation>
    <scope>NUCLEOTIDE SEQUENCE</scope>
    <source>
        <strain evidence="2">17213</strain>
    </source>
</reference>
<dbReference type="InterPro" id="IPR041664">
    <property type="entry name" value="AAA_16"/>
</dbReference>
<gene>
    <name evidence="2" type="ORF">IAB19_08945</name>
</gene>
<proteinExistence type="predicted"/>
<dbReference type="PANTHER" id="PTHR34704">
    <property type="entry name" value="ATPASE"/>
    <property type="match status" value="1"/>
</dbReference>
<dbReference type="GO" id="GO:0005524">
    <property type="term" value="F:ATP binding"/>
    <property type="evidence" value="ECO:0007669"/>
    <property type="project" value="UniProtKB-KW"/>
</dbReference>
<reference evidence="2" key="2">
    <citation type="journal article" date="2021" name="PeerJ">
        <title>Extensive microbial diversity within the chicken gut microbiome revealed by metagenomics and culture.</title>
        <authorList>
            <person name="Gilroy R."/>
            <person name="Ravi A."/>
            <person name="Getino M."/>
            <person name="Pursley I."/>
            <person name="Horton D.L."/>
            <person name="Alikhan N.F."/>
            <person name="Baker D."/>
            <person name="Gharbi K."/>
            <person name="Hall N."/>
            <person name="Watson M."/>
            <person name="Adriaenssens E.M."/>
            <person name="Foster-Nyarko E."/>
            <person name="Jarju S."/>
            <person name="Secka A."/>
            <person name="Antonio M."/>
            <person name="Oren A."/>
            <person name="Chaudhuri R.R."/>
            <person name="La Ragione R."/>
            <person name="Hildebrand F."/>
            <person name="Pallen M.J."/>
        </authorList>
    </citation>
    <scope>NUCLEOTIDE SEQUENCE</scope>
    <source>
        <strain evidence="2">17213</strain>
    </source>
</reference>
<dbReference type="Pfam" id="PF13191">
    <property type="entry name" value="AAA_16"/>
    <property type="match status" value="1"/>
</dbReference>
<keyword evidence="2" id="KW-0547">Nucleotide-binding</keyword>
<evidence type="ECO:0000313" key="2">
    <source>
        <dbReference type="EMBL" id="MBO8416492.1"/>
    </source>
</evidence>
<evidence type="ECO:0000259" key="1">
    <source>
        <dbReference type="Pfam" id="PF13191"/>
    </source>
</evidence>
<protein>
    <submittedName>
        <fullName evidence="2">ATP-binding protein</fullName>
    </submittedName>
</protein>
<keyword evidence="2" id="KW-0067">ATP-binding</keyword>